<name>A0A0Q0XK50_9FLAO</name>
<dbReference type="OrthoDB" id="1453802at2"/>
<reference evidence="1 2" key="1">
    <citation type="submission" date="2015-04" db="EMBL/GenBank/DDBJ databases">
        <title>Complete genome of flavobacterium.</title>
        <authorList>
            <person name="Kwon Y.M."/>
            <person name="Kim S.-J."/>
        </authorList>
    </citation>
    <scope>NUCLEOTIDE SEQUENCE [LARGE SCALE GENOMIC DNA]</scope>
    <source>
        <strain evidence="1 2">DK169</strain>
    </source>
</reference>
<dbReference type="RefSeq" id="WP_055397099.1">
    <property type="nucleotide sequence ID" value="NZ_LCTZ01000002.1"/>
</dbReference>
<evidence type="ECO:0000313" key="2">
    <source>
        <dbReference type="Proteomes" id="UP000050827"/>
    </source>
</evidence>
<comment type="caution">
    <text evidence="1">The sequence shown here is derived from an EMBL/GenBank/DDBJ whole genome shotgun (WGS) entry which is preliminary data.</text>
</comment>
<protein>
    <submittedName>
        <fullName evidence="1">Uncharacterized protein</fullName>
    </submittedName>
</protein>
<organism evidence="1 2">
    <name type="scientific">Flagellimonas eckloniae</name>
    <dbReference type="NCBI Taxonomy" id="346185"/>
    <lineage>
        <taxon>Bacteria</taxon>
        <taxon>Pseudomonadati</taxon>
        <taxon>Bacteroidota</taxon>
        <taxon>Flavobacteriia</taxon>
        <taxon>Flavobacteriales</taxon>
        <taxon>Flavobacteriaceae</taxon>
        <taxon>Flagellimonas</taxon>
    </lineage>
</organism>
<accession>A0A0Q0XK50</accession>
<dbReference type="Proteomes" id="UP000050827">
    <property type="component" value="Unassembled WGS sequence"/>
</dbReference>
<gene>
    <name evidence="1" type="ORF">AAY42_16230</name>
</gene>
<dbReference type="EMBL" id="LCTZ01000002">
    <property type="protein sequence ID" value="KQC31265.1"/>
    <property type="molecule type" value="Genomic_DNA"/>
</dbReference>
<evidence type="ECO:0000313" key="1">
    <source>
        <dbReference type="EMBL" id="KQC31265.1"/>
    </source>
</evidence>
<proteinExistence type="predicted"/>
<keyword evidence="2" id="KW-1185">Reference proteome</keyword>
<sequence>MKKNTFLFSLIVLIVLGFTVENLFPNMLSFSKSLNSKKSDGLDYSKKYVDCINDADFLARSNPKLEDYTDEYQGIFEELNLSLEKYQRSLDSTIQNLNTIDAHEFLHSEYEKSKGLIQKENTSEIKQYYHIKAMELCYTMDKSLNVNLKGNPEKF</sequence>
<dbReference type="STRING" id="346185.AAY42_16230"/>
<dbReference type="AlphaFoldDB" id="A0A0Q0XK50"/>